<dbReference type="PANTHER" id="PTHR10366">
    <property type="entry name" value="NAD DEPENDENT EPIMERASE/DEHYDRATASE"/>
    <property type="match status" value="1"/>
</dbReference>
<evidence type="ECO:0000256" key="7">
    <source>
        <dbReference type="ARBA" id="ARBA00042087"/>
    </source>
</evidence>
<dbReference type="GO" id="GO:0047890">
    <property type="term" value="F:flavanone 4-reductase activity"/>
    <property type="evidence" value="ECO:0007669"/>
    <property type="project" value="UniProtKB-EC"/>
</dbReference>
<comment type="catalytic activity">
    <reaction evidence="9">
        <text>a (2R,3S,4S)-leucoanthocyanidin + NADP(+) = a (2R,3R)-dihydroflavonol + NADPH + H(+)</text>
        <dbReference type="Rhea" id="RHEA:54444"/>
        <dbReference type="ChEBI" id="CHEBI:15378"/>
        <dbReference type="ChEBI" id="CHEBI:57783"/>
        <dbReference type="ChEBI" id="CHEBI:58349"/>
        <dbReference type="ChEBI" id="CHEBI:138176"/>
        <dbReference type="ChEBI" id="CHEBI:138188"/>
        <dbReference type="EC" id="1.1.1.219"/>
    </reaction>
</comment>
<evidence type="ECO:0000256" key="2">
    <source>
        <dbReference type="ARBA" id="ARBA00023002"/>
    </source>
</evidence>
<dbReference type="SUPFAM" id="SSF51735">
    <property type="entry name" value="NAD(P)-binding Rossmann-fold domains"/>
    <property type="match status" value="1"/>
</dbReference>
<dbReference type="EC" id="1.1.1.234" evidence="5"/>
<dbReference type="GO" id="GO:0045552">
    <property type="term" value="F:dihydroflavanol 4-reductase activity"/>
    <property type="evidence" value="ECO:0007669"/>
    <property type="project" value="UniProtKB-EC"/>
</dbReference>
<evidence type="ECO:0000256" key="9">
    <source>
        <dbReference type="ARBA" id="ARBA00049132"/>
    </source>
</evidence>
<reference evidence="11 12" key="1">
    <citation type="submission" date="2019-06" db="EMBL/GenBank/DDBJ databases">
        <title>A chromosomal-level reference genome of Carpinus fangiana (Coryloideae, Betulaceae).</title>
        <authorList>
            <person name="Yang X."/>
            <person name="Wang Z."/>
            <person name="Zhang L."/>
            <person name="Hao G."/>
            <person name="Liu J."/>
            <person name="Yang Y."/>
        </authorList>
    </citation>
    <scope>NUCLEOTIDE SEQUENCE [LARGE SCALE GENOMIC DNA]</scope>
    <source>
        <strain evidence="11">Cfa_2016G</strain>
        <tissue evidence="11">Leaf</tissue>
    </source>
</reference>
<dbReference type="GO" id="GO:0009813">
    <property type="term" value="P:flavonoid biosynthetic process"/>
    <property type="evidence" value="ECO:0007669"/>
    <property type="project" value="UniProtKB-KW"/>
</dbReference>
<proteinExistence type="inferred from homology"/>
<organism evidence="11 12">
    <name type="scientific">Carpinus fangiana</name>
    <dbReference type="NCBI Taxonomy" id="176857"/>
    <lineage>
        <taxon>Eukaryota</taxon>
        <taxon>Viridiplantae</taxon>
        <taxon>Streptophyta</taxon>
        <taxon>Embryophyta</taxon>
        <taxon>Tracheophyta</taxon>
        <taxon>Spermatophyta</taxon>
        <taxon>Magnoliopsida</taxon>
        <taxon>eudicotyledons</taxon>
        <taxon>Gunneridae</taxon>
        <taxon>Pentapetalae</taxon>
        <taxon>rosids</taxon>
        <taxon>fabids</taxon>
        <taxon>Fagales</taxon>
        <taxon>Betulaceae</taxon>
        <taxon>Carpinus</taxon>
    </lineage>
</organism>
<dbReference type="Gene3D" id="3.40.50.720">
    <property type="entry name" value="NAD(P)-binding Rossmann-like Domain"/>
    <property type="match status" value="1"/>
</dbReference>
<evidence type="ECO:0000256" key="8">
    <source>
        <dbReference type="ARBA" id="ARBA00048870"/>
    </source>
</evidence>
<dbReference type="Pfam" id="PF01370">
    <property type="entry name" value="Epimerase"/>
    <property type="match status" value="1"/>
</dbReference>
<evidence type="ECO:0000256" key="4">
    <source>
        <dbReference type="ARBA" id="ARBA00023445"/>
    </source>
</evidence>
<dbReference type="PANTHER" id="PTHR10366:SF564">
    <property type="entry name" value="STEROL-4-ALPHA-CARBOXYLATE 3-DEHYDROGENASE, DECARBOXYLATING"/>
    <property type="match status" value="1"/>
</dbReference>
<evidence type="ECO:0000256" key="6">
    <source>
        <dbReference type="ARBA" id="ARBA00039057"/>
    </source>
</evidence>
<feature type="domain" description="NAD-dependent epimerase/dehydratase" evidence="10">
    <location>
        <begin position="6"/>
        <end position="259"/>
    </location>
</feature>
<comment type="caution">
    <text evidence="11">The sequence shown here is derived from an EMBL/GenBank/DDBJ whole genome shotgun (WGS) entry which is preliminary data.</text>
</comment>
<dbReference type="EMBL" id="VIBQ01000096">
    <property type="protein sequence ID" value="KAB8737506.1"/>
    <property type="molecule type" value="Genomic_DNA"/>
</dbReference>
<dbReference type="Proteomes" id="UP000327013">
    <property type="component" value="Unassembled WGS sequence"/>
</dbReference>
<dbReference type="OrthoDB" id="2735536at2759"/>
<protein>
    <recommendedName>
        <fullName evidence="7">Flavanone 4-reductase</fullName>
        <ecNumber evidence="6">1.1.1.219</ecNumber>
        <ecNumber evidence="5">1.1.1.234</ecNumber>
    </recommendedName>
</protein>
<keyword evidence="2" id="KW-0560">Oxidoreductase</keyword>
<evidence type="ECO:0000256" key="3">
    <source>
        <dbReference type="ARBA" id="ARBA00023241"/>
    </source>
</evidence>
<dbReference type="EC" id="1.1.1.219" evidence="6"/>
<evidence type="ECO:0000256" key="1">
    <source>
        <dbReference type="ARBA" id="ARBA00022857"/>
    </source>
</evidence>
<sequence length="342" mass="36309">MASDLVLLTGATGHIGFRALVDALKAGYRVRAAIRSTTAVKVQKIKASPEIAALKLAPGALTFTTVPDFLAPGAFDEAVKGVKYIVHIASPIASGTVTTDDYDAFFIQPAVRGTLSLLESAQKAGGIAKIVVTSSIVAVMPYAAIGGVEPRTRYDADSRVEFVPGPYDNNFHAYIFSKVAALNEAEAWFRKHQPAFSLVHVHPGLVLGRDALVNDLEELKSNGTNPWLLAAATGDAEPKIGGTVHVDDIAQLHILALQPQITGLKSIGGSINSDWSEMAGILDREFPDAVKKGDFKADPGLASTVMDFDSLATEKTFGFKFQSFAEQVKSVLGHYIELSGSA</sequence>
<dbReference type="InterPro" id="IPR050425">
    <property type="entry name" value="NAD(P)_dehydrat-like"/>
</dbReference>
<dbReference type="InterPro" id="IPR036291">
    <property type="entry name" value="NAD(P)-bd_dom_sf"/>
</dbReference>
<keyword evidence="12" id="KW-1185">Reference proteome</keyword>
<comment type="similarity">
    <text evidence="4">Belongs to the NAD(P)-dependent epimerase/dehydratase family. Dihydroflavonol-4-reductase subfamily.</text>
</comment>
<keyword evidence="1" id="KW-0521">NADP</keyword>
<gene>
    <name evidence="11" type="ORF">FH972_026465</name>
</gene>
<comment type="catalytic activity">
    <reaction evidence="8">
        <text>(2S)-flavan-4-ol + NADP(+) = (2S)-flavanone + NADPH + H(+)</text>
        <dbReference type="Rhea" id="RHEA:11228"/>
        <dbReference type="ChEBI" id="CHEBI:15378"/>
        <dbReference type="ChEBI" id="CHEBI:15605"/>
        <dbReference type="ChEBI" id="CHEBI:15606"/>
        <dbReference type="ChEBI" id="CHEBI:57783"/>
        <dbReference type="ChEBI" id="CHEBI:58349"/>
        <dbReference type="EC" id="1.1.1.234"/>
    </reaction>
</comment>
<evidence type="ECO:0000259" key="10">
    <source>
        <dbReference type="Pfam" id="PF01370"/>
    </source>
</evidence>
<keyword evidence="3" id="KW-0284">Flavonoid biosynthesis</keyword>
<accession>A0A5N6L462</accession>
<name>A0A5N6L462_9ROSI</name>
<evidence type="ECO:0000313" key="11">
    <source>
        <dbReference type="EMBL" id="KAB8737506.1"/>
    </source>
</evidence>
<evidence type="ECO:0000256" key="5">
    <source>
        <dbReference type="ARBA" id="ARBA00039055"/>
    </source>
</evidence>
<evidence type="ECO:0000313" key="12">
    <source>
        <dbReference type="Proteomes" id="UP000327013"/>
    </source>
</evidence>
<dbReference type="InterPro" id="IPR001509">
    <property type="entry name" value="Epimerase_deHydtase"/>
</dbReference>
<dbReference type="AlphaFoldDB" id="A0A5N6L462"/>